<dbReference type="EMBL" id="CP002085">
    <property type="protein sequence ID" value="ADK84246.1"/>
    <property type="molecule type" value="Genomic_DNA"/>
</dbReference>
<dbReference type="NCBIfam" id="TIGR00836">
    <property type="entry name" value="amt"/>
    <property type="match status" value="1"/>
</dbReference>
<dbReference type="GO" id="GO:0005886">
    <property type="term" value="C:plasma membrane"/>
    <property type="evidence" value="ECO:0007669"/>
    <property type="project" value="UniProtKB-SubCell"/>
</dbReference>
<evidence type="ECO:0000256" key="5">
    <source>
        <dbReference type="ARBA" id="ARBA00022989"/>
    </source>
</evidence>
<evidence type="ECO:0000256" key="2">
    <source>
        <dbReference type="ARBA" id="ARBA00005887"/>
    </source>
</evidence>
<evidence type="ECO:0000256" key="6">
    <source>
        <dbReference type="ARBA" id="ARBA00023136"/>
    </source>
</evidence>
<feature type="transmembrane region" description="Helical" evidence="8">
    <location>
        <begin position="130"/>
        <end position="151"/>
    </location>
</feature>
<accession>E1QFB0</accession>
<dbReference type="AlphaFoldDB" id="E1QFB0"/>
<feature type="transmembrane region" description="Helical" evidence="8">
    <location>
        <begin position="231"/>
        <end position="254"/>
    </location>
</feature>
<feature type="transmembrane region" description="Helical" evidence="8">
    <location>
        <begin position="354"/>
        <end position="375"/>
    </location>
</feature>
<keyword evidence="7 8" id="KW-0924">Ammonia transport</keyword>
<evidence type="ECO:0000256" key="8">
    <source>
        <dbReference type="RuleBase" id="RU362002"/>
    </source>
</evidence>
<name>E1QFB0_DESB2</name>
<dbReference type="OrthoDB" id="9814202at2"/>
<dbReference type="GO" id="GO:0008519">
    <property type="term" value="F:ammonium channel activity"/>
    <property type="evidence" value="ECO:0007669"/>
    <property type="project" value="InterPro"/>
</dbReference>
<proteinExistence type="inferred from homology"/>
<dbReference type="InterPro" id="IPR024041">
    <property type="entry name" value="NH4_transpt_AmtB-like_dom"/>
</dbReference>
<comment type="subcellular location">
    <subcellularLocation>
        <location evidence="8">Cell membrane</location>
        <topology evidence="8">Multi-pass membrane protein</topology>
    </subcellularLocation>
    <subcellularLocation>
        <location evidence="1">Membrane</location>
        <topology evidence="1">Multi-pass membrane protein</topology>
    </subcellularLocation>
</comment>
<keyword evidence="4 8" id="KW-0812">Transmembrane</keyword>
<feature type="transmembrane region" description="Helical" evidence="8">
    <location>
        <begin position="12"/>
        <end position="32"/>
    </location>
</feature>
<feature type="transmembrane region" description="Helical" evidence="8">
    <location>
        <begin position="314"/>
        <end position="334"/>
    </location>
</feature>
<dbReference type="InterPro" id="IPR001905">
    <property type="entry name" value="Ammonium_transpt"/>
</dbReference>
<dbReference type="PANTHER" id="PTHR43029:SF21">
    <property type="entry name" value="AMMONIUM TRANSPORTER 1"/>
    <property type="match status" value="1"/>
</dbReference>
<dbReference type="Gene3D" id="1.10.3430.10">
    <property type="entry name" value="Ammonium transporter AmtB like domains"/>
    <property type="match status" value="1"/>
</dbReference>
<dbReference type="Proteomes" id="UP000009047">
    <property type="component" value="Chromosome"/>
</dbReference>
<dbReference type="PROSITE" id="PS01219">
    <property type="entry name" value="AMMONIUM_TRANSP"/>
    <property type="match status" value="1"/>
</dbReference>
<dbReference type="InterPro" id="IPR018047">
    <property type="entry name" value="Ammonium_transpt_CS"/>
</dbReference>
<feature type="transmembrane region" description="Helical" evidence="8">
    <location>
        <begin position="101"/>
        <end position="123"/>
    </location>
</feature>
<dbReference type="RefSeq" id="WP_013257700.1">
    <property type="nucleotide sequence ID" value="NC_014365.1"/>
</dbReference>
<gene>
    <name evidence="10" type="ordered locus">Deba_0876</name>
</gene>
<dbReference type="Pfam" id="PF00909">
    <property type="entry name" value="Ammonium_transp"/>
    <property type="match status" value="1"/>
</dbReference>
<evidence type="ECO:0000313" key="11">
    <source>
        <dbReference type="Proteomes" id="UP000009047"/>
    </source>
</evidence>
<evidence type="ECO:0000313" key="10">
    <source>
        <dbReference type="EMBL" id="ADK84246.1"/>
    </source>
</evidence>
<dbReference type="eggNOG" id="COG0004">
    <property type="taxonomic scope" value="Bacteria"/>
</dbReference>
<reference evidence="10 11" key="1">
    <citation type="journal article" date="2010" name="Stand. Genomic Sci.">
        <title>Complete genome sequence of Desulfarculus baarsii type strain (2st14).</title>
        <authorList>
            <person name="Sun H."/>
            <person name="Spring S."/>
            <person name="Lapidus A."/>
            <person name="Davenport K."/>
            <person name="Del Rio T.G."/>
            <person name="Tice H."/>
            <person name="Nolan M."/>
            <person name="Copeland A."/>
            <person name="Cheng J.F."/>
            <person name="Lucas S."/>
            <person name="Tapia R."/>
            <person name="Goodwin L."/>
            <person name="Pitluck S."/>
            <person name="Ivanova N."/>
            <person name="Pagani I."/>
            <person name="Mavromatis K."/>
            <person name="Ovchinnikova G."/>
            <person name="Pati A."/>
            <person name="Chen A."/>
            <person name="Palaniappan K."/>
            <person name="Hauser L."/>
            <person name="Chang Y.J."/>
            <person name="Jeffries C.D."/>
            <person name="Detter J.C."/>
            <person name="Han C."/>
            <person name="Rohde M."/>
            <person name="Brambilla E."/>
            <person name="Goker M."/>
            <person name="Woyke T."/>
            <person name="Bristow J."/>
            <person name="Eisen J.A."/>
            <person name="Markowitz V."/>
            <person name="Hugenholtz P."/>
            <person name="Kyrpides N.C."/>
            <person name="Klenk H.P."/>
            <person name="Land M."/>
        </authorList>
    </citation>
    <scope>NUCLEOTIDE SEQUENCE [LARGE SCALE GENOMIC DNA]</scope>
    <source>
        <strain evidence="11">ATCC 33931 / DSM 2075 / LMG 7858 / VKM B-1802 / 2st14</strain>
    </source>
</reference>
<dbReference type="InterPro" id="IPR029020">
    <property type="entry name" value="Ammonium/urea_transptr"/>
</dbReference>
<protein>
    <recommendedName>
        <fullName evidence="8">Ammonium transporter</fullName>
    </recommendedName>
</protein>
<keyword evidence="6 8" id="KW-0472">Membrane</keyword>
<keyword evidence="5 8" id="KW-1133">Transmembrane helix</keyword>
<evidence type="ECO:0000256" key="1">
    <source>
        <dbReference type="ARBA" id="ARBA00004141"/>
    </source>
</evidence>
<organism evidence="10 11">
    <name type="scientific">Desulfarculus baarsii (strain ATCC 33931 / DSM 2075 / LMG 7858 / VKM B-1802 / 2st14)</name>
    <dbReference type="NCBI Taxonomy" id="644282"/>
    <lineage>
        <taxon>Bacteria</taxon>
        <taxon>Pseudomonadati</taxon>
        <taxon>Thermodesulfobacteriota</taxon>
        <taxon>Desulfarculia</taxon>
        <taxon>Desulfarculales</taxon>
        <taxon>Desulfarculaceae</taxon>
        <taxon>Desulfarculus</taxon>
    </lineage>
</organism>
<evidence type="ECO:0000256" key="4">
    <source>
        <dbReference type="ARBA" id="ARBA00022692"/>
    </source>
</evidence>
<feature type="transmembrane region" description="Helical" evidence="8">
    <location>
        <begin position="202"/>
        <end position="219"/>
    </location>
</feature>
<evidence type="ECO:0000259" key="9">
    <source>
        <dbReference type="Pfam" id="PF00909"/>
    </source>
</evidence>
<keyword evidence="11" id="KW-1185">Reference proteome</keyword>
<evidence type="ECO:0000256" key="7">
    <source>
        <dbReference type="ARBA" id="ARBA00023177"/>
    </source>
</evidence>
<dbReference type="SUPFAM" id="SSF111352">
    <property type="entry name" value="Ammonium transporter"/>
    <property type="match status" value="1"/>
</dbReference>
<dbReference type="HOGENOM" id="CLU_000445_33_0_7"/>
<dbReference type="PANTHER" id="PTHR43029">
    <property type="entry name" value="AMMONIUM TRANSPORTER MEP2"/>
    <property type="match status" value="1"/>
</dbReference>
<feature type="transmembrane region" description="Helical" evidence="8">
    <location>
        <begin position="157"/>
        <end position="182"/>
    </location>
</feature>
<dbReference type="STRING" id="644282.Deba_0876"/>
<comment type="similarity">
    <text evidence="2 8">Belongs to the ammonia transporter channel (TC 1.A.11.2) family.</text>
</comment>
<feature type="domain" description="Ammonium transporter AmtB-like" evidence="9">
    <location>
        <begin position="11"/>
        <end position="405"/>
    </location>
</feature>
<feature type="transmembrane region" description="Helical" evidence="8">
    <location>
        <begin position="44"/>
        <end position="66"/>
    </location>
</feature>
<comment type="caution">
    <text evidence="8">Lacks conserved residue(s) required for the propagation of feature annotation.</text>
</comment>
<sequence length="406" mass="42257">MENAINAGDTAWILVSSALVLLMTPALGFFYGGMVRKKNILSTLNLSFIMVGLISVQWVLFGYSLAFGDDVGGMGLIGGLNYLGFSGVTGAPLAGQTIPHLIFAAFQMMFAIITPALITGAFVDRIKFSTFLVFSLIWATIVYDPLCHWVWGGGGWIMALGALDFAGGTVVHIAAGFSALAFALAIGPRKGYPGVLMEPHNIPYTVLGAALLWVGWFGFNAGSALGANGAAANAFVTTNTAAAAAALVWMLLAWKDGKPSVLGIATGAVVGLVAITPAAGFVTPGAALIIGAVAAPVSYYAMRLRHKIGFDESLDVWACHGMAGTWGALATGLFASPEIGAGTGLFYGNPAQLWIQFISVVVTIGYVFVVTFVLCKILGAVMGLRVSDKAEEVGLDLSEHGERAYS</sequence>
<keyword evidence="3 8" id="KW-0813">Transport</keyword>
<dbReference type="KEGG" id="dbr:Deba_0876"/>
<evidence type="ECO:0000256" key="3">
    <source>
        <dbReference type="ARBA" id="ARBA00022448"/>
    </source>
</evidence>